<keyword evidence="3 10" id="KW-1134">Transmembrane beta strand</keyword>
<evidence type="ECO:0000256" key="10">
    <source>
        <dbReference type="PROSITE-ProRule" id="PRU01360"/>
    </source>
</evidence>
<reference evidence="15 16" key="1">
    <citation type="submission" date="2018-09" db="EMBL/GenBank/DDBJ databases">
        <title>Genome sequencing of strain 6GH32-13.</title>
        <authorList>
            <person name="Weon H.-Y."/>
            <person name="Heo J."/>
            <person name="Kwon S.-W."/>
        </authorList>
    </citation>
    <scope>NUCLEOTIDE SEQUENCE [LARGE SCALE GENOMIC DNA]</scope>
    <source>
        <strain evidence="15 16">5GH32-13</strain>
    </source>
</reference>
<dbReference type="Pfam" id="PF07715">
    <property type="entry name" value="Plug"/>
    <property type="match status" value="1"/>
</dbReference>
<dbReference type="InterPro" id="IPR008969">
    <property type="entry name" value="CarboxyPept-like_regulatory"/>
</dbReference>
<proteinExistence type="inferred from homology"/>
<name>A0A3B7MF02_9BACT</name>
<dbReference type="InterPro" id="IPR039426">
    <property type="entry name" value="TonB-dep_rcpt-like"/>
</dbReference>
<feature type="signal peptide" evidence="12">
    <location>
        <begin position="1"/>
        <end position="37"/>
    </location>
</feature>
<dbReference type="SUPFAM" id="SSF56935">
    <property type="entry name" value="Porins"/>
    <property type="match status" value="1"/>
</dbReference>
<keyword evidence="16" id="KW-1185">Reference proteome</keyword>
<dbReference type="GO" id="GO:0044718">
    <property type="term" value="P:siderophore transmembrane transport"/>
    <property type="evidence" value="ECO:0007669"/>
    <property type="project" value="TreeGrafter"/>
</dbReference>
<evidence type="ECO:0000313" key="16">
    <source>
        <dbReference type="Proteomes" id="UP000263900"/>
    </source>
</evidence>
<dbReference type="PANTHER" id="PTHR30069:SF29">
    <property type="entry name" value="HEMOGLOBIN AND HEMOGLOBIN-HAPTOGLOBIN-BINDING PROTEIN 1-RELATED"/>
    <property type="match status" value="1"/>
</dbReference>
<dbReference type="AlphaFoldDB" id="A0A3B7MF02"/>
<dbReference type="InterPro" id="IPR023997">
    <property type="entry name" value="TonB-dep_OMP_SusC/RagA_CS"/>
</dbReference>
<feature type="domain" description="TonB-dependent receptor-like beta-barrel" evidence="13">
    <location>
        <begin position="409"/>
        <end position="793"/>
    </location>
</feature>
<evidence type="ECO:0000256" key="7">
    <source>
        <dbReference type="ARBA" id="ARBA00023136"/>
    </source>
</evidence>
<dbReference type="Pfam" id="PF00593">
    <property type="entry name" value="TonB_dep_Rec_b-barrel"/>
    <property type="match status" value="1"/>
</dbReference>
<dbReference type="Pfam" id="PF13715">
    <property type="entry name" value="CarbopepD_reg_2"/>
    <property type="match status" value="1"/>
</dbReference>
<evidence type="ECO:0000256" key="2">
    <source>
        <dbReference type="ARBA" id="ARBA00022448"/>
    </source>
</evidence>
<dbReference type="PROSITE" id="PS52016">
    <property type="entry name" value="TONB_DEPENDENT_REC_3"/>
    <property type="match status" value="1"/>
</dbReference>
<comment type="similarity">
    <text evidence="10 11">Belongs to the TonB-dependent receptor family.</text>
</comment>
<gene>
    <name evidence="15" type="ORF">D3H65_02540</name>
</gene>
<evidence type="ECO:0000256" key="11">
    <source>
        <dbReference type="RuleBase" id="RU003357"/>
    </source>
</evidence>
<dbReference type="GO" id="GO:0015344">
    <property type="term" value="F:siderophore uptake transmembrane transporter activity"/>
    <property type="evidence" value="ECO:0007669"/>
    <property type="project" value="TreeGrafter"/>
</dbReference>
<keyword evidence="2 10" id="KW-0813">Transport</keyword>
<dbReference type="EMBL" id="CP032157">
    <property type="protein sequence ID" value="AXY72914.1"/>
    <property type="molecule type" value="Genomic_DNA"/>
</dbReference>
<dbReference type="SUPFAM" id="SSF49464">
    <property type="entry name" value="Carboxypeptidase regulatory domain-like"/>
    <property type="match status" value="1"/>
</dbReference>
<evidence type="ECO:0000259" key="13">
    <source>
        <dbReference type="Pfam" id="PF00593"/>
    </source>
</evidence>
<evidence type="ECO:0000256" key="5">
    <source>
        <dbReference type="ARBA" id="ARBA00022729"/>
    </source>
</evidence>
<dbReference type="PANTHER" id="PTHR30069">
    <property type="entry name" value="TONB-DEPENDENT OUTER MEMBRANE RECEPTOR"/>
    <property type="match status" value="1"/>
</dbReference>
<dbReference type="InterPro" id="IPR023996">
    <property type="entry name" value="TonB-dep_OMP_SusC/RagA"/>
</dbReference>
<keyword evidence="6 11" id="KW-0798">TonB box</keyword>
<dbReference type="RefSeq" id="WP_119048752.1">
    <property type="nucleotide sequence ID" value="NZ_CP032157.1"/>
</dbReference>
<dbReference type="InterPro" id="IPR000531">
    <property type="entry name" value="Beta-barrel_TonB"/>
</dbReference>
<dbReference type="OrthoDB" id="9768177at2"/>
<feature type="domain" description="TonB-dependent receptor plug" evidence="14">
    <location>
        <begin position="131"/>
        <end position="239"/>
    </location>
</feature>
<dbReference type="InterPro" id="IPR012910">
    <property type="entry name" value="Plug_dom"/>
</dbReference>
<feature type="chain" id="PRO_5017738529" evidence="12">
    <location>
        <begin position="38"/>
        <end position="1044"/>
    </location>
</feature>
<evidence type="ECO:0000256" key="12">
    <source>
        <dbReference type="SAM" id="SignalP"/>
    </source>
</evidence>
<sequence>MEKKLFLAPRVLYRTRPWWCLPLFVLFSLFLYSPAQAQSRQITGVVTDLKGNPLSGVSVNLKGTTTGVTTGADGKYSLSVPDDKAILEFSSVGYLTKEEKVNARTTISLSLNESTSNLDDVVVIGYGGKQKKRDVTGSISSVSAKQIEERQPINLFDALQGQGAGILVVNDGGGAPGAEGTIQIRGASSLNAGNGPLYLVDGVINPNGSSINPMDIERIEVLKDAASASIYGSRAANGVIIITTKKGKEGKPRLDLNYSSVFGKLAHKLPMNNAAGVRAFRRLQNDNPTSGGNTDSLNPGFNADNDMQDLLLGETGKKTTINLGVSGGRPGLTYYTGLNYLEDKSIIPNSWVKRVQARTNIEYQATKNLRYSNNITFVWQKGNTIPVGRTVNVAFDRPAFSRIFYPDGSLTSYIGSKRNPLANALYEKNETEVMSGQLNNVLQYQLYKDLSFTTMFNAILENKQNIQFSPRFLSANKDQNSGANEMAKNFFWEYQAFFNYNKKIGDHSIQGVVGFSADKRRNDLQHSEYKNVVNEEIFVTFPSYLVPLETYSTAAGVTSQNVFTRWNYSYKGTYNLSGVFRRDGSSRFGPENKYGNFFSGSASWRFSDEKFMNWALGFLNDGRIRVGYGQVGNDQIGNYDHLTKYQFDGSYGGVGSAITSDRFGNSFIKWETVEQKNAAIELSFFRGRLQFSAEYYIKTTKDLLYDRPLANETGYTVVTTNVGSIRNRGLEFIASGTPIVSKNFNWDISGNISFERGTIVELADGTPFIAGSKWYVEKGGPIGNFFGWQNLGVYQWDESNAYTQNWDKLTVVLDKDGKPLYENGKPAYTFNGQPYNDKVYSLYDPSGKFKGGDTEWKNLNGDSLINDADRHVIGNYQQDFYLGFVNNFRYKQWGLSVLINASIGGVVYNTLQYNANYPSNTGAGTPQVVANSWKKPGDIATMPYYPQRTNRGSLKPGGNSLYLEDRSFIRLSSVRLTYTLNPAWAKKVFTKGITAYIFGQNLLTYTNYTGYDPEFSAGNVLTPGEDAGKYPKRRELGVGVNVNF</sequence>
<evidence type="ECO:0000259" key="14">
    <source>
        <dbReference type="Pfam" id="PF07715"/>
    </source>
</evidence>
<accession>A0A3B7MF02</accession>
<evidence type="ECO:0000256" key="1">
    <source>
        <dbReference type="ARBA" id="ARBA00004571"/>
    </source>
</evidence>
<evidence type="ECO:0000256" key="3">
    <source>
        <dbReference type="ARBA" id="ARBA00022452"/>
    </source>
</evidence>
<keyword evidence="4 10" id="KW-0812">Transmembrane</keyword>
<dbReference type="Gene3D" id="2.60.40.1120">
    <property type="entry name" value="Carboxypeptidase-like, regulatory domain"/>
    <property type="match status" value="1"/>
</dbReference>
<dbReference type="Proteomes" id="UP000263900">
    <property type="component" value="Chromosome"/>
</dbReference>
<dbReference type="InterPro" id="IPR036942">
    <property type="entry name" value="Beta-barrel_TonB_sf"/>
</dbReference>
<keyword evidence="8 15" id="KW-0675">Receptor</keyword>
<keyword evidence="7 10" id="KW-0472">Membrane</keyword>
<dbReference type="Gene3D" id="2.170.130.10">
    <property type="entry name" value="TonB-dependent receptor, plug domain"/>
    <property type="match status" value="1"/>
</dbReference>
<evidence type="ECO:0000256" key="8">
    <source>
        <dbReference type="ARBA" id="ARBA00023170"/>
    </source>
</evidence>
<comment type="subcellular location">
    <subcellularLocation>
        <location evidence="1 10">Cell outer membrane</location>
        <topology evidence="1 10">Multi-pass membrane protein</topology>
    </subcellularLocation>
</comment>
<keyword evidence="9 10" id="KW-0998">Cell outer membrane</keyword>
<organism evidence="15 16">
    <name type="scientific">Paraflavitalea soli</name>
    <dbReference type="NCBI Taxonomy" id="2315862"/>
    <lineage>
        <taxon>Bacteria</taxon>
        <taxon>Pseudomonadati</taxon>
        <taxon>Bacteroidota</taxon>
        <taxon>Chitinophagia</taxon>
        <taxon>Chitinophagales</taxon>
        <taxon>Chitinophagaceae</taxon>
        <taxon>Paraflavitalea</taxon>
    </lineage>
</organism>
<dbReference type="GO" id="GO:0009279">
    <property type="term" value="C:cell outer membrane"/>
    <property type="evidence" value="ECO:0007669"/>
    <property type="project" value="UniProtKB-SubCell"/>
</dbReference>
<evidence type="ECO:0000256" key="6">
    <source>
        <dbReference type="ARBA" id="ARBA00023077"/>
    </source>
</evidence>
<evidence type="ECO:0000256" key="4">
    <source>
        <dbReference type="ARBA" id="ARBA00022692"/>
    </source>
</evidence>
<dbReference type="NCBIfam" id="TIGR04056">
    <property type="entry name" value="OMP_RagA_SusC"/>
    <property type="match status" value="1"/>
</dbReference>
<dbReference type="Gene3D" id="2.40.170.20">
    <property type="entry name" value="TonB-dependent receptor, beta-barrel domain"/>
    <property type="match status" value="1"/>
</dbReference>
<keyword evidence="5 12" id="KW-0732">Signal</keyword>
<dbReference type="InterPro" id="IPR037066">
    <property type="entry name" value="Plug_dom_sf"/>
</dbReference>
<evidence type="ECO:0000256" key="9">
    <source>
        <dbReference type="ARBA" id="ARBA00023237"/>
    </source>
</evidence>
<protein>
    <submittedName>
        <fullName evidence="15">TonB-dependent receptor</fullName>
    </submittedName>
</protein>
<evidence type="ECO:0000313" key="15">
    <source>
        <dbReference type="EMBL" id="AXY72914.1"/>
    </source>
</evidence>
<dbReference type="KEGG" id="pseg:D3H65_02540"/>
<dbReference type="NCBIfam" id="TIGR04057">
    <property type="entry name" value="SusC_RagA_signa"/>
    <property type="match status" value="1"/>
</dbReference>